<proteinExistence type="predicted"/>
<reference evidence="1 2" key="1">
    <citation type="submission" date="2020-08" db="EMBL/GenBank/DDBJ databases">
        <title>Genomic Encyclopedia of Type Strains, Phase IV (KMG-V): Genome sequencing to study the core and pangenomes of soil and plant-associated prokaryotes.</title>
        <authorList>
            <person name="Whitman W."/>
        </authorList>
    </citation>
    <scope>NUCLEOTIDE SEQUENCE [LARGE SCALE GENOMIC DNA]</scope>
    <source>
        <strain evidence="1 2">MP7CTX6</strain>
    </source>
</reference>
<dbReference type="EMBL" id="JACHCF010000003">
    <property type="protein sequence ID" value="MBB5620644.1"/>
    <property type="molecule type" value="Genomic_DNA"/>
</dbReference>
<evidence type="ECO:0000313" key="2">
    <source>
        <dbReference type="Proteomes" id="UP000537718"/>
    </source>
</evidence>
<gene>
    <name evidence="1" type="ORF">HDE69_001693</name>
</gene>
<organism evidence="1 2">
    <name type="scientific">Pedobacter cryoconitis</name>
    <dbReference type="NCBI Taxonomy" id="188932"/>
    <lineage>
        <taxon>Bacteria</taxon>
        <taxon>Pseudomonadati</taxon>
        <taxon>Bacteroidota</taxon>
        <taxon>Sphingobacteriia</taxon>
        <taxon>Sphingobacteriales</taxon>
        <taxon>Sphingobacteriaceae</taxon>
        <taxon>Pedobacter</taxon>
    </lineage>
</organism>
<evidence type="ECO:0000313" key="1">
    <source>
        <dbReference type="EMBL" id="MBB5620644.1"/>
    </source>
</evidence>
<accession>A0A7W8YRW3</accession>
<dbReference type="RefSeq" id="WP_183866646.1">
    <property type="nucleotide sequence ID" value="NZ_JACHCF010000003.1"/>
</dbReference>
<dbReference type="AlphaFoldDB" id="A0A7W8YRW3"/>
<name>A0A7W8YRW3_9SPHI</name>
<protein>
    <submittedName>
        <fullName evidence="1">Uncharacterized protein</fullName>
    </submittedName>
</protein>
<dbReference type="Proteomes" id="UP000537718">
    <property type="component" value="Unassembled WGS sequence"/>
</dbReference>
<sequence>MARAWYAYNGVGDPLVLGSYILTTVKPGCINGGRICAIYELNGGTTPQLLSQNIRSYIANTQVLLVAQPDSNPGIKKYVYGKA</sequence>
<comment type="caution">
    <text evidence="1">The sequence shown here is derived from an EMBL/GenBank/DDBJ whole genome shotgun (WGS) entry which is preliminary data.</text>
</comment>